<dbReference type="OrthoDB" id="5360893at2759"/>
<dbReference type="Pfam" id="PF01261">
    <property type="entry name" value="AP_endonuc_2"/>
    <property type="match status" value="1"/>
</dbReference>
<accession>A0A6A7CB95</accession>
<dbReference type="Gene3D" id="3.20.20.150">
    <property type="entry name" value="Divalent-metal-dependent TIM barrel enzymes"/>
    <property type="match status" value="1"/>
</dbReference>
<dbReference type="PANTHER" id="PTHR12110">
    <property type="entry name" value="HYDROXYPYRUVATE ISOMERASE"/>
    <property type="match status" value="1"/>
</dbReference>
<gene>
    <name evidence="2" type="ORF">K470DRAFT_254716</name>
</gene>
<dbReference type="SUPFAM" id="SSF51658">
    <property type="entry name" value="Xylose isomerase-like"/>
    <property type="match status" value="1"/>
</dbReference>
<keyword evidence="3" id="KW-1185">Reference proteome</keyword>
<organism evidence="2 3">
    <name type="scientific">Piedraia hortae CBS 480.64</name>
    <dbReference type="NCBI Taxonomy" id="1314780"/>
    <lineage>
        <taxon>Eukaryota</taxon>
        <taxon>Fungi</taxon>
        <taxon>Dikarya</taxon>
        <taxon>Ascomycota</taxon>
        <taxon>Pezizomycotina</taxon>
        <taxon>Dothideomycetes</taxon>
        <taxon>Dothideomycetidae</taxon>
        <taxon>Capnodiales</taxon>
        <taxon>Piedraiaceae</taxon>
        <taxon>Piedraia</taxon>
    </lineage>
</organism>
<name>A0A6A7CB95_9PEZI</name>
<feature type="domain" description="Xylose isomerase-like TIM barrel" evidence="1">
    <location>
        <begin position="25"/>
        <end position="316"/>
    </location>
</feature>
<dbReference type="Proteomes" id="UP000799421">
    <property type="component" value="Unassembled WGS sequence"/>
</dbReference>
<sequence length="339" mass="38423">MVCKKAISSHSLGRAAVHDFTSKLNQAARYGFDLELFYEDLQYVAKSKSGSEEECLLEAARDIRTQCKQRCISIICLQPFMHYEGLRDRQKHAQRIKEMELWIQLALELHTPLICIPSSFLPESEASGDLDLIVADLREVADLAAPHGLLMTYESLAWGTHSDTWERSWEIVQRVDRHNFGLCLDTFNMAGRVYADPAVEGGRTPNAEADMAASLRRLVQDVDVSKVFFVQVVDAAYLSRPLDENHEYYVPGQPARMSWSRNCRLFYGEHDRGAYLPIAAILKAILVDLGYHGYVSAELFSASLFDPSPDTPAEHARRATISWRKIERDFLARHMGAQL</sequence>
<evidence type="ECO:0000313" key="2">
    <source>
        <dbReference type="EMBL" id="KAF2863838.1"/>
    </source>
</evidence>
<dbReference type="InterPro" id="IPR013022">
    <property type="entry name" value="Xyl_isomerase-like_TIM-brl"/>
</dbReference>
<dbReference type="InterPro" id="IPR036237">
    <property type="entry name" value="Xyl_isomerase-like_sf"/>
</dbReference>
<dbReference type="PANTHER" id="PTHR12110:SF21">
    <property type="entry name" value="XYLOSE ISOMERASE-LIKE TIM BARREL DOMAIN-CONTAINING PROTEIN"/>
    <property type="match status" value="1"/>
</dbReference>
<dbReference type="AlphaFoldDB" id="A0A6A7CB95"/>
<evidence type="ECO:0000259" key="1">
    <source>
        <dbReference type="Pfam" id="PF01261"/>
    </source>
</evidence>
<proteinExistence type="predicted"/>
<evidence type="ECO:0000313" key="3">
    <source>
        <dbReference type="Proteomes" id="UP000799421"/>
    </source>
</evidence>
<protein>
    <submittedName>
        <fullName evidence="2">3-dehydroshikimate dehydratase</fullName>
    </submittedName>
</protein>
<reference evidence="2" key="1">
    <citation type="journal article" date="2020" name="Stud. Mycol.">
        <title>101 Dothideomycetes genomes: a test case for predicting lifestyles and emergence of pathogens.</title>
        <authorList>
            <person name="Haridas S."/>
            <person name="Albert R."/>
            <person name="Binder M."/>
            <person name="Bloem J."/>
            <person name="Labutti K."/>
            <person name="Salamov A."/>
            <person name="Andreopoulos B."/>
            <person name="Baker S."/>
            <person name="Barry K."/>
            <person name="Bills G."/>
            <person name="Bluhm B."/>
            <person name="Cannon C."/>
            <person name="Castanera R."/>
            <person name="Culley D."/>
            <person name="Daum C."/>
            <person name="Ezra D."/>
            <person name="Gonzalez J."/>
            <person name="Henrissat B."/>
            <person name="Kuo A."/>
            <person name="Liang C."/>
            <person name="Lipzen A."/>
            <person name="Lutzoni F."/>
            <person name="Magnuson J."/>
            <person name="Mondo S."/>
            <person name="Nolan M."/>
            <person name="Ohm R."/>
            <person name="Pangilinan J."/>
            <person name="Park H.-J."/>
            <person name="Ramirez L."/>
            <person name="Alfaro M."/>
            <person name="Sun H."/>
            <person name="Tritt A."/>
            <person name="Yoshinaga Y."/>
            <person name="Zwiers L.-H."/>
            <person name="Turgeon B."/>
            <person name="Goodwin S."/>
            <person name="Spatafora J."/>
            <person name="Crous P."/>
            <person name="Grigoriev I."/>
        </authorList>
    </citation>
    <scope>NUCLEOTIDE SEQUENCE</scope>
    <source>
        <strain evidence="2">CBS 480.64</strain>
    </source>
</reference>
<dbReference type="InterPro" id="IPR050312">
    <property type="entry name" value="IolE/XylAMocC-like"/>
</dbReference>
<dbReference type="EMBL" id="MU005959">
    <property type="protein sequence ID" value="KAF2863838.1"/>
    <property type="molecule type" value="Genomic_DNA"/>
</dbReference>